<feature type="chain" id="PRO_5040167528" evidence="1">
    <location>
        <begin position="17"/>
        <end position="243"/>
    </location>
</feature>
<name>A0A9P4QT88_9PLEO</name>
<gene>
    <name evidence="2" type="ORF">EJ04DRAFT_444994</name>
</gene>
<reference evidence="2" key="1">
    <citation type="journal article" date="2020" name="Stud. Mycol.">
        <title>101 Dothideomycetes genomes: a test case for predicting lifestyles and emergence of pathogens.</title>
        <authorList>
            <person name="Haridas S."/>
            <person name="Albert R."/>
            <person name="Binder M."/>
            <person name="Bloem J."/>
            <person name="Labutti K."/>
            <person name="Salamov A."/>
            <person name="Andreopoulos B."/>
            <person name="Baker S."/>
            <person name="Barry K."/>
            <person name="Bills G."/>
            <person name="Bluhm B."/>
            <person name="Cannon C."/>
            <person name="Castanera R."/>
            <person name="Culley D."/>
            <person name="Daum C."/>
            <person name="Ezra D."/>
            <person name="Gonzalez J."/>
            <person name="Henrissat B."/>
            <person name="Kuo A."/>
            <person name="Liang C."/>
            <person name="Lipzen A."/>
            <person name="Lutzoni F."/>
            <person name="Magnuson J."/>
            <person name="Mondo S."/>
            <person name="Nolan M."/>
            <person name="Ohm R."/>
            <person name="Pangilinan J."/>
            <person name="Park H.-J."/>
            <person name="Ramirez L."/>
            <person name="Alfaro M."/>
            <person name="Sun H."/>
            <person name="Tritt A."/>
            <person name="Yoshinaga Y."/>
            <person name="Zwiers L.-H."/>
            <person name="Turgeon B."/>
            <person name="Goodwin S."/>
            <person name="Spatafora J."/>
            <person name="Crous P."/>
            <person name="Grigoriev I."/>
        </authorList>
    </citation>
    <scope>NUCLEOTIDE SEQUENCE</scope>
    <source>
        <strain evidence="2">CBS 125425</strain>
    </source>
</reference>
<sequence length="243" mass="26410">MRFSTLLVALPALAMAEEQVPLGEKLKGYWNKAKEAVTSAVPAAMPSPVDAGAAKVAATVTHHLTQDNWKNVLTVDPTTSAPSTKDWMVYITGGNVTCFGFCGNATKAWNESVALLAANPKAPSLAVLDCEAEPVLCNSWSVGPPSIYYFQIPKPLADQSAPAPTARFIPLNRTSVTAKQISSLVLNNEYEKTEPYEGPWQPFNGFLAQYNLAIPAGYVFWGFSKMPSWLPMILISFMSRSFM</sequence>
<dbReference type="EMBL" id="ML996216">
    <property type="protein sequence ID" value="KAF2730511.1"/>
    <property type="molecule type" value="Genomic_DNA"/>
</dbReference>
<evidence type="ECO:0000313" key="3">
    <source>
        <dbReference type="Proteomes" id="UP000799444"/>
    </source>
</evidence>
<dbReference type="AlphaFoldDB" id="A0A9P4QT88"/>
<protein>
    <submittedName>
        <fullName evidence="2">Uncharacterized protein</fullName>
    </submittedName>
</protein>
<evidence type="ECO:0000313" key="2">
    <source>
        <dbReference type="EMBL" id="KAF2730511.1"/>
    </source>
</evidence>
<dbReference type="Proteomes" id="UP000799444">
    <property type="component" value="Unassembled WGS sequence"/>
</dbReference>
<keyword evidence="1" id="KW-0732">Signal</keyword>
<accession>A0A9P4QT88</accession>
<keyword evidence="3" id="KW-1185">Reference proteome</keyword>
<feature type="signal peptide" evidence="1">
    <location>
        <begin position="1"/>
        <end position="16"/>
    </location>
</feature>
<dbReference type="OrthoDB" id="1733656at2759"/>
<proteinExistence type="predicted"/>
<comment type="caution">
    <text evidence="2">The sequence shown here is derived from an EMBL/GenBank/DDBJ whole genome shotgun (WGS) entry which is preliminary data.</text>
</comment>
<organism evidence="2 3">
    <name type="scientific">Polyplosphaeria fusca</name>
    <dbReference type="NCBI Taxonomy" id="682080"/>
    <lineage>
        <taxon>Eukaryota</taxon>
        <taxon>Fungi</taxon>
        <taxon>Dikarya</taxon>
        <taxon>Ascomycota</taxon>
        <taxon>Pezizomycotina</taxon>
        <taxon>Dothideomycetes</taxon>
        <taxon>Pleosporomycetidae</taxon>
        <taxon>Pleosporales</taxon>
        <taxon>Tetraplosphaeriaceae</taxon>
        <taxon>Polyplosphaeria</taxon>
    </lineage>
</organism>
<evidence type="ECO:0000256" key="1">
    <source>
        <dbReference type="SAM" id="SignalP"/>
    </source>
</evidence>